<accession>A0A0V1MBC4</accession>
<dbReference type="Proteomes" id="UP000054843">
    <property type="component" value="Unassembled WGS sequence"/>
</dbReference>
<reference evidence="1 2" key="1">
    <citation type="submission" date="2015-01" db="EMBL/GenBank/DDBJ databases">
        <title>Evolution of Trichinella species and genotypes.</title>
        <authorList>
            <person name="Korhonen P.K."/>
            <person name="Edoardo P."/>
            <person name="Giuseppe L.R."/>
            <person name="Gasser R.B."/>
        </authorList>
    </citation>
    <scope>NUCLEOTIDE SEQUENCE [LARGE SCALE GENOMIC DNA]</scope>
    <source>
        <strain evidence="1">ISS1980</strain>
    </source>
</reference>
<evidence type="ECO:0000313" key="2">
    <source>
        <dbReference type="Proteomes" id="UP000054843"/>
    </source>
</evidence>
<proteinExistence type="predicted"/>
<gene>
    <name evidence="1" type="ORF">T10_4724</name>
</gene>
<protein>
    <submittedName>
        <fullName evidence="1">Uncharacterized protein</fullName>
    </submittedName>
</protein>
<sequence length="183" mass="20474">MLAMTVEMAPMMSHVAKLLLNLSQACFWTACSQVSVMPPVKSMPWLSPDNACWIRRPHNILHTEICKIPSAVLNWSSVLVPLIFGILKLPMLANGKNLSKSNGNASIFASKETFGVFSMGHLLEVGSFVKTKKPNKHFPILISDLLLICMQFVPVSFTSSSHAIATLQEYKKFYPLFHKKFLH</sequence>
<evidence type="ECO:0000313" key="1">
    <source>
        <dbReference type="EMBL" id="KRZ69002.1"/>
    </source>
</evidence>
<name>A0A0V1MBC4_9BILA</name>
<organism evidence="1 2">
    <name type="scientific">Trichinella papuae</name>
    <dbReference type="NCBI Taxonomy" id="268474"/>
    <lineage>
        <taxon>Eukaryota</taxon>
        <taxon>Metazoa</taxon>
        <taxon>Ecdysozoa</taxon>
        <taxon>Nematoda</taxon>
        <taxon>Enoplea</taxon>
        <taxon>Dorylaimia</taxon>
        <taxon>Trichinellida</taxon>
        <taxon>Trichinellidae</taxon>
        <taxon>Trichinella</taxon>
    </lineage>
</organism>
<comment type="caution">
    <text evidence="1">The sequence shown here is derived from an EMBL/GenBank/DDBJ whole genome shotgun (WGS) entry which is preliminary data.</text>
</comment>
<dbReference type="AlphaFoldDB" id="A0A0V1MBC4"/>
<dbReference type="EMBL" id="JYDO01000148">
    <property type="protein sequence ID" value="KRZ69002.1"/>
    <property type="molecule type" value="Genomic_DNA"/>
</dbReference>
<keyword evidence="2" id="KW-1185">Reference proteome</keyword>